<gene>
    <name evidence="2" type="ORF">MNBD_ACTINO02-2927</name>
</gene>
<organism evidence="2">
    <name type="scientific">hydrothermal vent metagenome</name>
    <dbReference type="NCBI Taxonomy" id="652676"/>
    <lineage>
        <taxon>unclassified sequences</taxon>
        <taxon>metagenomes</taxon>
        <taxon>ecological metagenomes</taxon>
    </lineage>
</organism>
<keyword evidence="1" id="KW-0472">Membrane</keyword>
<protein>
    <submittedName>
        <fullName evidence="2">Uncharacterized protein</fullName>
    </submittedName>
</protein>
<evidence type="ECO:0000256" key="1">
    <source>
        <dbReference type="SAM" id="Phobius"/>
    </source>
</evidence>
<keyword evidence="1" id="KW-1133">Transmembrane helix</keyword>
<sequence>MQCGAAVARHRIQLTTGKPMRALWQTFGRCGELPQDPARILALLGTVLALLPWLLIPLGILFSWISENVGSIGA</sequence>
<reference evidence="2" key="1">
    <citation type="submission" date="2018-06" db="EMBL/GenBank/DDBJ databases">
        <authorList>
            <person name="Zhirakovskaya E."/>
        </authorList>
    </citation>
    <scope>NUCLEOTIDE SEQUENCE</scope>
</reference>
<evidence type="ECO:0000313" key="2">
    <source>
        <dbReference type="EMBL" id="VAV95376.1"/>
    </source>
</evidence>
<dbReference type="AlphaFoldDB" id="A0A3B0S3F1"/>
<keyword evidence="1" id="KW-0812">Transmembrane</keyword>
<dbReference type="EMBL" id="UOEK01000077">
    <property type="protein sequence ID" value="VAV95376.1"/>
    <property type="molecule type" value="Genomic_DNA"/>
</dbReference>
<accession>A0A3B0S3F1</accession>
<proteinExistence type="predicted"/>
<name>A0A3B0S3F1_9ZZZZ</name>
<feature type="transmembrane region" description="Helical" evidence="1">
    <location>
        <begin position="41"/>
        <end position="65"/>
    </location>
</feature>